<dbReference type="Pfam" id="PF01261">
    <property type="entry name" value="AP_endonuc_2"/>
    <property type="match status" value="1"/>
</dbReference>
<feature type="domain" description="Xylose isomerase-like TIM barrel" evidence="1">
    <location>
        <begin position="17"/>
        <end position="261"/>
    </location>
</feature>
<dbReference type="InterPro" id="IPR036237">
    <property type="entry name" value="Xyl_isomerase-like_sf"/>
</dbReference>
<organism evidence="2">
    <name type="scientific">marine sediment metagenome</name>
    <dbReference type="NCBI Taxonomy" id="412755"/>
    <lineage>
        <taxon>unclassified sequences</taxon>
        <taxon>metagenomes</taxon>
        <taxon>ecological metagenomes</taxon>
    </lineage>
</organism>
<dbReference type="Gene3D" id="3.20.20.150">
    <property type="entry name" value="Divalent-metal-dependent TIM barrel enzymes"/>
    <property type="match status" value="1"/>
</dbReference>
<reference evidence="2" key="1">
    <citation type="journal article" date="2015" name="Nature">
        <title>Complex archaea that bridge the gap between prokaryotes and eukaryotes.</title>
        <authorList>
            <person name="Spang A."/>
            <person name="Saw J.H."/>
            <person name="Jorgensen S.L."/>
            <person name="Zaremba-Niedzwiedzka K."/>
            <person name="Martijn J."/>
            <person name="Lind A.E."/>
            <person name="van Eijk R."/>
            <person name="Schleper C."/>
            <person name="Guy L."/>
            <person name="Ettema T.J."/>
        </authorList>
    </citation>
    <scope>NUCLEOTIDE SEQUENCE</scope>
</reference>
<dbReference type="SUPFAM" id="SSF51658">
    <property type="entry name" value="Xylose isomerase-like"/>
    <property type="match status" value="1"/>
</dbReference>
<sequence>MIGISIRASWDFQIAIKKLRGYNFDFFEIQLDNPIFKFPEWQANAIKILDELKKENVHLAFHLSFIDTNIASIDEDIRYNTNKVLEDEISFSKQWDPLYFLAHTGKISETFFQNAVIKEKANEQQRKTIGELLKFQSSSLIPLAIENRQKSNTVGLIEKNDDMQYYHNIFPNIHFVLDLGHLNTHFNNPDTLLGEVKQMSDLPIIAVHLSNNYGQDTHETLENGTILITQLFSEIKSFQKKLLIIENKTLKDALKSIEFLHTCCNF</sequence>
<evidence type="ECO:0000313" key="2">
    <source>
        <dbReference type="EMBL" id="KKN44017.1"/>
    </source>
</evidence>
<evidence type="ECO:0000259" key="1">
    <source>
        <dbReference type="Pfam" id="PF01261"/>
    </source>
</evidence>
<protein>
    <recommendedName>
        <fullName evidence="1">Xylose isomerase-like TIM barrel domain-containing protein</fullName>
    </recommendedName>
</protein>
<accession>A0A0F9R450</accession>
<proteinExistence type="predicted"/>
<gene>
    <name evidence="2" type="ORF">LCGC14_0697520</name>
</gene>
<name>A0A0F9R450_9ZZZZ</name>
<comment type="caution">
    <text evidence="2">The sequence shown here is derived from an EMBL/GenBank/DDBJ whole genome shotgun (WGS) entry which is preliminary data.</text>
</comment>
<dbReference type="AlphaFoldDB" id="A0A0F9R450"/>
<dbReference type="InterPro" id="IPR013022">
    <property type="entry name" value="Xyl_isomerase-like_TIM-brl"/>
</dbReference>
<dbReference type="EMBL" id="LAZR01001475">
    <property type="protein sequence ID" value="KKN44017.1"/>
    <property type="molecule type" value="Genomic_DNA"/>
</dbReference>